<evidence type="ECO:0000256" key="3">
    <source>
        <dbReference type="ARBA" id="ARBA00023004"/>
    </source>
</evidence>
<dbReference type="InterPro" id="IPR051459">
    <property type="entry name" value="Cytochrome_c-type_DH"/>
</dbReference>
<feature type="region of interest" description="Disordered" evidence="5">
    <location>
        <begin position="61"/>
        <end position="81"/>
    </location>
</feature>
<dbReference type="InterPro" id="IPR036909">
    <property type="entry name" value="Cyt_c-like_dom_sf"/>
</dbReference>
<dbReference type="AlphaFoldDB" id="A0A501W8H1"/>
<feature type="compositionally biased region" description="Basic and acidic residues" evidence="5">
    <location>
        <begin position="318"/>
        <end position="328"/>
    </location>
</feature>
<keyword evidence="6" id="KW-0472">Membrane</keyword>
<dbReference type="PROSITE" id="PS51007">
    <property type="entry name" value="CYTC"/>
    <property type="match status" value="1"/>
</dbReference>
<dbReference type="RefSeq" id="WP_140619104.1">
    <property type="nucleotide sequence ID" value="NZ_VFRQ01000001.1"/>
</dbReference>
<dbReference type="GO" id="GO:0009055">
    <property type="term" value="F:electron transfer activity"/>
    <property type="evidence" value="ECO:0007669"/>
    <property type="project" value="InterPro"/>
</dbReference>
<keyword evidence="3 4" id="KW-0408">Iron</keyword>
<reference evidence="8 9" key="1">
    <citation type="submission" date="2019-06" db="EMBL/GenBank/DDBJ databases">
        <title>A novel bacterium of genus Pontibacter, isolated from marine sediment.</title>
        <authorList>
            <person name="Huang H."/>
            <person name="Mo K."/>
            <person name="Hu Y."/>
        </authorList>
    </citation>
    <scope>NUCLEOTIDE SEQUENCE [LARGE SCALE GENOMIC DNA]</scope>
    <source>
        <strain evidence="8 9">HB172049</strain>
    </source>
</reference>
<dbReference type="OrthoDB" id="9779283at2"/>
<dbReference type="Pfam" id="PF00034">
    <property type="entry name" value="Cytochrom_C"/>
    <property type="match status" value="1"/>
</dbReference>
<protein>
    <submittedName>
        <fullName evidence="8">C-type cytochrome</fullName>
    </submittedName>
</protein>
<name>A0A501W8H1_9BACT</name>
<dbReference type="Gene3D" id="1.10.760.10">
    <property type="entry name" value="Cytochrome c-like domain"/>
    <property type="match status" value="2"/>
</dbReference>
<feature type="domain" description="Cytochrome c" evidence="7">
    <location>
        <begin position="227"/>
        <end position="317"/>
    </location>
</feature>
<organism evidence="8 9">
    <name type="scientific">Pontibacter mangrovi</name>
    <dbReference type="NCBI Taxonomy" id="2589816"/>
    <lineage>
        <taxon>Bacteria</taxon>
        <taxon>Pseudomonadati</taxon>
        <taxon>Bacteroidota</taxon>
        <taxon>Cytophagia</taxon>
        <taxon>Cytophagales</taxon>
        <taxon>Hymenobacteraceae</taxon>
        <taxon>Pontibacter</taxon>
    </lineage>
</organism>
<evidence type="ECO:0000256" key="2">
    <source>
        <dbReference type="ARBA" id="ARBA00022723"/>
    </source>
</evidence>
<keyword evidence="2 4" id="KW-0479">Metal-binding</keyword>
<evidence type="ECO:0000256" key="5">
    <source>
        <dbReference type="SAM" id="MobiDB-lite"/>
    </source>
</evidence>
<feature type="transmembrane region" description="Helical" evidence="6">
    <location>
        <begin position="21"/>
        <end position="44"/>
    </location>
</feature>
<sequence length="372" mass="40884">MKPNQEQINQEQDFGEVLVKIVRVVGLNVLAVLLLLVVVGILLFSPPSFFQKKVAQEKPAPAPSAAPAATPAPAPAASAAPADDMWRAPDMASVPAGPEGEQIKYGRELVAHTAKYLGPQGSVLHISNGMNCQNCHLDAGTKPYGNNYSRMSTTYPKFRPRSGSEVDVAGRINGCFQRSLNGKPLDVNTKEMKAMVAYINWVGKDVKKGETPKGSGLYPIEFLDRPASPELGKAIYAQKCQVCHGADGQGMKPEGNPEYVYPPLWGKNSYNDGAGLFRMSNFAKYVKANMPLGATYDSPQLTDEEAWDVAAYVNSQPRPEKDKSKDWPDMSTKPFDHPFGPFTDPYTEEQHKYGPFQPIIEYKEKEKEKKNS</sequence>
<keyword evidence="6" id="KW-1133">Transmembrane helix</keyword>
<keyword evidence="6" id="KW-0812">Transmembrane</keyword>
<evidence type="ECO:0000259" key="7">
    <source>
        <dbReference type="PROSITE" id="PS51007"/>
    </source>
</evidence>
<proteinExistence type="predicted"/>
<dbReference type="PANTHER" id="PTHR35008:SF9">
    <property type="entry name" value="CYTOCHROME C DOMAIN-CONTAINING PROTEIN"/>
    <property type="match status" value="1"/>
</dbReference>
<dbReference type="Proteomes" id="UP000316727">
    <property type="component" value="Unassembled WGS sequence"/>
</dbReference>
<evidence type="ECO:0000313" key="8">
    <source>
        <dbReference type="EMBL" id="TPE46253.1"/>
    </source>
</evidence>
<accession>A0A501W8H1</accession>
<dbReference type="EMBL" id="VFRQ01000001">
    <property type="protein sequence ID" value="TPE46253.1"/>
    <property type="molecule type" value="Genomic_DNA"/>
</dbReference>
<comment type="caution">
    <text evidence="8">The sequence shown here is derived from an EMBL/GenBank/DDBJ whole genome shotgun (WGS) entry which is preliminary data.</text>
</comment>
<dbReference type="PANTHER" id="PTHR35008">
    <property type="entry name" value="BLL4482 PROTEIN-RELATED"/>
    <property type="match status" value="1"/>
</dbReference>
<feature type="region of interest" description="Disordered" evidence="5">
    <location>
        <begin position="315"/>
        <end position="372"/>
    </location>
</feature>
<dbReference type="GO" id="GO:0046872">
    <property type="term" value="F:metal ion binding"/>
    <property type="evidence" value="ECO:0007669"/>
    <property type="project" value="UniProtKB-KW"/>
</dbReference>
<evidence type="ECO:0000256" key="1">
    <source>
        <dbReference type="ARBA" id="ARBA00022617"/>
    </source>
</evidence>
<dbReference type="Pfam" id="PF21342">
    <property type="entry name" value="SoxA-TsdA_cyt-c"/>
    <property type="match status" value="1"/>
</dbReference>
<keyword evidence="9" id="KW-1185">Reference proteome</keyword>
<dbReference type="GO" id="GO:0020037">
    <property type="term" value="F:heme binding"/>
    <property type="evidence" value="ECO:0007669"/>
    <property type="project" value="InterPro"/>
</dbReference>
<evidence type="ECO:0000313" key="9">
    <source>
        <dbReference type="Proteomes" id="UP000316727"/>
    </source>
</evidence>
<evidence type="ECO:0000256" key="6">
    <source>
        <dbReference type="SAM" id="Phobius"/>
    </source>
</evidence>
<gene>
    <name evidence="8" type="ORF">FJM65_02605</name>
</gene>
<dbReference type="SUPFAM" id="SSF46626">
    <property type="entry name" value="Cytochrome c"/>
    <property type="match status" value="2"/>
</dbReference>
<keyword evidence="1 4" id="KW-0349">Heme</keyword>
<feature type="compositionally biased region" description="Pro residues" evidence="5">
    <location>
        <begin position="61"/>
        <end position="74"/>
    </location>
</feature>
<dbReference type="InterPro" id="IPR009056">
    <property type="entry name" value="Cyt_c-like_dom"/>
</dbReference>
<feature type="compositionally biased region" description="Basic and acidic residues" evidence="5">
    <location>
        <begin position="361"/>
        <end position="372"/>
    </location>
</feature>
<evidence type="ECO:0000256" key="4">
    <source>
        <dbReference type="PROSITE-ProRule" id="PRU00433"/>
    </source>
</evidence>